<feature type="region of interest" description="Disordered" evidence="1">
    <location>
        <begin position="108"/>
        <end position="137"/>
    </location>
</feature>
<dbReference type="AlphaFoldDB" id="A0A1J5QZ66"/>
<proteinExistence type="predicted"/>
<evidence type="ECO:0000256" key="1">
    <source>
        <dbReference type="SAM" id="MobiDB-lite"/>
    </source>
</evidence>
<evidence type="ECO:0000313" key="2">
    <source>
        <dbReference type="EMBL" id="OIQ88912.1"/>
    </source>
</evidence>
<accession>A0A1J5QZ66</accession>
<gene>
    <name evidence="2" type="ORF">GALL_291900</name>
</gene>
<dbReference type="EMBL" id="MLJW01000352">
    <property type="protein sequence ID" value="OIQ88912.1"/>
    <property type="molecule type" value="Genomic_DNA"/>
</dbReference>
<sequence length="166" mass="18257">MSISIGGVVAMAANDFLASLTAKVAASASERLVTRGNTVTIPIAALQEILKAQARTVEQNQELQGKLQLALEQLRRERIVYIVEAPILSIRIPTTFVEAATASFAPESAALRSEPTRSGQDEGQDRHLTRNGHVDRETAEALESTLEAHFRSRMIRAYPDRELEFD</sequence>
<comment type="caution">
    <text evidence="2">The sequence shown here is derived from an EMBL/GenBank/DDBJ whole genome shotgun (WGS) entry which is preliminary data.</text>
</comment>
<protein>
    <submittedName>
        <fullName evidence="2">Uncharacterized protein</fullName>
    </submittedName>
</protein>
<feature type="compositionally biased region" description="Basic and acidic residues" evidence="1">
    <location>
        <begin position="119"/>
        <end position="137"/>
    </location>
</feature>
<reference evidence="2" key="1">
    <citation type="submission" date="2016-10" db="EMBL/GenBank/DDBJ databases">
        <title>Sequence of Gallionella enrichment culture.</title>
        <authorList>
            <person name="Poehlein A."/>
            <person name="Muehling M."/>
            <person name="Daniel R."/>
        </authorList>
    </citation>
    <scope>NUCLEOTIDE SEQUENCE</scope>
</reference>
<organism evidence="2">
    <name type="scientific">mine drainage metagenome</name>
    <dbReference type="NCBI Taxonomy" id="410659"/>
    <lineage>
        <taxon>unclassified sequences</taxon>
        <taxon>metagenomes</taxon>
        <taxon>ecological metagenomes</taxon>
    </lineage>
</organism>
<name>A0A1J5QZ66_9ZZZZ</name>